<feature type="region of interest" description="Disordered" evidence="3">
    <location>
        <begin position="1"/>
        <end position="39"/>
    </location>
</feature>
<evidence type="ECO:0000313" key="5">
    <source>
        <dbReference type="Proteomes" id="UP000823388"/>
    </source>
</evidence>
<comment type="caution">
    <text evidence="4">The sequence shown here is derived from an EMBL/GenBank/DDBJ whole genome shotgun (WGS) entry which is preliminary data.</text>
</comment>
<accession>A0A8T0RJ32</accession>
<keyword evidence="2" id="KW-0325">Glycoprotein</keyword>
<keyword evidence="5" id="KW-1185">Reference proteome</keyword>
<dbReference type="EMBL" id="CM029046">
    <property type="protein sequence ID" value="KAG2586151.1"/>
    <property type="molecule type" value="Genomic_DNA"/>
</dbReference>
<dbReference type="EMBL" id="CM029046">
    <property type="protein sequence ID" value="KAG2586153.1"/>
    <property type="molecule type" value="Genomic_DNA"/>
</dbReference>
<proteinExistence type="inferred from homology"/>
<reference evidence="4 5" key="1">
    <citation type="submission" date="2020-05" db="EMBL/GenBank/DDBJ databases">
        <title>WGS assembly of Panicum virgatum.</title>
        <authorList>
            <person name="Lovell J.T."/>
            <person name="Jenkins J."/>
            <person name="Shu S."/>
            <person name="Juenger T.E."/>
            <person name="Schmutz J."/>
        </authorList>
    </citation>
    <scope>NUCLEOTIDE SEQUENCE [LARGE SCALE GENOMIC DNA]</scope>
    <source>
        <strain evidence="4">AP13</strain>
        <strain evidence="5">cv. AP13</strain>
    </source>
</reference>
<organism evidence="4 5">
    <name type="scientific">Panicum virgatum</name>
    <name type="common">Blackwell switchgrass</name>
    <dbReference type="NCBI Taxonomy" id="38727"/>
    <lineage>
        <taxon>Eukaryota</taxon>
        <taxon>Viridiplantae</taxon>
        <taxon>Streptophyta</taxon>
        <taxon>Embryophyta</taxon>
        <taxon>Tracheophyta</taxon>
        <taxon>Spermatophyta</taxon>
        <taxon>Magnoliopsida</taxon>
        <taxon>Liliopsida</taxon>
        <taxon>Poales</taxon>
        <taxon>Poaceae</taxon>
        <taxon>PACMAD clade</taxon>
        <taxon>Panicoideae</taxon>
        <taxon>Panicodae</taxon>
        <taxon>Paniceae</taxon>
        <taxon>Panicinae</taxon>
        <taxon>Panicum</taxon>
        <taxon>Panicum sect. Hiantes</taxon>
    </lineage>
</organism>
<dbReference type="AlphaFoldDB" id="A0A8T0RJ32"/>
<evidence type="ECO:0000256" key="3">
    <source>
        <dbReference type="SAM" id="MobiDB-lite"/>
    </source>
</evidence>
<gene>
    <name evidence="4" type="ORF">PVAP13_5NG100800</name>
</gene>
<protein>
    <recommendedName>
        <fullName evidence="6">GDSL esterase/lipase</fullName>
    </recommendedName>
</protein>
<name>A0A8T0RJ32_PANVG</name>
<dbReference type="PANTHER" id="PTHR22835">
    <property type="entry name" value="ZINC FINGER FYVE DOMAIN CONTAINING PROTEIN"/>
    <property type="match status" value="1"/>
</dbReference>
<dbReference type="Gene3D" id="3.40.50.1110">
    <property type="entry name" value="SGNH hydrolase"/>
    <property type="match status" value="1"/>
</dbReference>
<comment type="similarity">
    <text evidence="1">Belongs to the 'GDSL' lipolytic enzyme family.</text>
</comment>
<dbReference type="EMBL" id="CM029046">
    <property type="protein sequence ID" value="KAG2586152.1"/>
    <property type="molecule type" value="Genomic_DNA"/>
</dbReference>
<dbReference type="Pfam" id="PF00657">
    <property type="entry name" value="Lipase_GDSL"/>
    <property type="match status" value="1"/>
</dbReference>
<dbReference type="InterPro" id="IPR036514">
    <property type="entry name" value="SGNH_hydro_sf"/>
</dbReference>
<dbReference type="InterPro" id="IPR001087">
    <property type="entry name" value="GDSL"/>
</dbReference>
<evidence type="ECO:0008006" key="6">
    <source>
        <dbReference type="Google" id="ProtNLM"/>
    </source>
</evidence>
<dbReference type="EMBL" id="CM029046">
    <property type="protein sequence ID" value="KAG2586150.1"/>
    <property type="molecule type" value="Genomic_DNA"/>
</dbReference>
<evidence type="ECO:0000313" key="4">
    <source>
        <dbReference type="EMBL" id="KAG2586152.1"/>
    </source>
</evidence>
<sequence>MSRGEEDEQSRLALPKKLIRPSSPGAPALGMEKTTVSAQQREESFRRGANFAVGGATALERAFFVDKGFEAVCPFNVSLSVQLGWFDALKPSLCSSPRACKEYLAEALFVVGELGWNDYAVMLLAGKSVDEAGSHVPEIVGSICAATEKLIKEGGKTVVVSGIPPLGCAPANLEVMANQTGGEYDPGTGCLRGLNQLSKDHNAQLRGALARLGGALARLGGRSPAGVRVVYADLYSPIIDFAAAPGRYGFEGTLRACCSGGGGGRYNVDHAALCGMPGRA</sequence>
<dbReference type="Proteomes" id="UP000823388">
    <property type="component" value="Chromosome 5N"/>
</dbReference>
<dbReference type="EMBL" id="CM029046">
    <property type="protein sequence ID" value="KAG2586155.1"/>
    <property type="molecule type" value="Genomic_DNA"/>
</dbReference>
<evidence type="ECO:0000256" key="1">
    <source>
        <dbReference type="ARBA" id="ARBA00008668"/>
    </source>
</evidence>
<dbReference type="GO" id="GO:0016788">
    <property type="term" value="F:hydrolase activity, acting on ester bonds"/>
    <property type="evidence" value="ECO:0007669"/>
    <property type="project" value="InterPro"/>
</dbReference>
<dbReference type="PANTHER" id="PTHR22835:SF559">
    <property type="entry name" value="OS01G0215500 PROTEIN"/>
    <property type="match status" value="1"/>
</dbReference>
<evidence type="ECO:0000256" key="2">
    <source>
        <dbReference type="ARBA" id="ARBA00023180"/>
    </source>
</evidence>
<dbReference type="EMBL" id="CM029046">
    <property type="protein sequence ID" value="KAG2586154.1"/>
    <property type="molecule type" value="Genomic_DNA"/>
</dbReference>